<proteinExistence type="predicted"/>
<gene>
    <name evidence="1" type="ORF">K469DRAFT_694673</name>
</gene>
<evidence type="ECO:0000313" key="2">
    <source>
        <dbReference type="Proteomes" id="UP000800200"/>
    </source>
</evidence>
<name>A0A6A6ENP6_9PEZI</name>
<accession>A0A6A6ENP6</accession>
<dbReference type="AlphaFoldDB" id="A0A6A6ENP6"/>
<dbReference type="Proteomes" id="UP000800200">
    <property type="component" value="Unassembled WGS sequence"/>
</dbReference>
<protein>
    <submittedName>
        <fullName evidence="1">Uncharacterized protein</fullName>
    </submittedName>
</protein>
<evidence type="ECO:0000313" key="1">
    <source>
        <dbReference type="EMBL" id="KAF2192592.1"/>
    </source>
</evidence>
<dbReference type="OrthoDB" id="4337792at2759"/>
<keyword evidence="2" id="KW-1185">Reference proteome</keyword>
<dbReference type="EMBL" id="ML994615">
    <property type="protein sequence ID" value="KAF2192592.1"/>
    <property type="molecule type" value="Genomic_DNA"/>
</dbReference>
<sequence>MFKDDFSIGVICISLGIRQKDFAVEPDRLSHYAPNNIVWAALGRAVDIFQAQAGQSYNHFQVYMGPVSLAAVLEFLECRTPMLDNVKEAAQTIIETVQNSKGINFFPPLEMPARDHLDHRALNAMSVSSDFGRCKLDHRKDSEQIIYSPGETATGVTHFNLFSNVVPYLDDFITY</sequence>
<organism evidence="1 2">
    <name type="scientific">Zopfia rhizophila CBS 207.26</name>
    <dbReference type="NCBI Taxonomy" id="1314779"/>
    <lineage>
        <taxon>Eukaryota</taxon>
        <taxon>Fungi</taxon>
        <taxon>Dikarya</taxon>
        <taxon>Ascomycota</taxon>
        <taxon>Pezizomycotina</taxon>
        <taxon>Dothideomycetes</taxon>
        <taxon>Dothideomycetes incertae sedis</taxon>
        <taxon>Zopfiaceae</taxon>
        <taxon>Zopfia</taxon>
    </lineage>
</organism>
<reference evidence="1" key="1">
    <citation type="journal article" date="2020" name="Stud. Mycol.">
        <title>101 Dothideomycetes genomes: a test case for predicting lifestyles and emergence of pathogens.</title>
        <authorList>
            <person name="Haridas S."/>
            <person name="Albert R."/>
            <person name="Binder M."/>
            <person name="Bloem J."/>
            <person name="Labutti K."/>
            <person name="Salamov A."/>
            <person name="Andreopoulos B."/>
            <person name="Baker S."/>
            <person name="Barry K."/>
            <person name="Bills G."/>
            <person name="Bluhm B."/>
            <person name="Cannon C."/>
            <person name="Castanera R."/>
            <person name="Culley D."/>
            <person name="Daum C."/>
            <person name="Ezra D."/>
            <person name="Gonzalez J."/>
            <person name="Henrissat B."/>
            <person name="Kuo A."/>
            <person name="Liang C."/>
            <person name="Lipzen A."/>
            <person name="Lutzoni F."/>
            <person name="Magnuson J."/>
            <person name="Mondo S."/>
            <person name="Nolan M."/>
            <person name="Ohm R."/>
            <person name="Pangilinan J."/>
            <person name="Park H.-J."/>
            <person name="Ramirez L."/>
            <person name="Alfaro M."/>
            <person name="Sun H."/>
            <person name="Tritt A."/>
            <person name="Yoshinaga Y."/>
            <person name="Zwiers L.-H."/>
            <person name="Turgeon B."/>
            <person name="Goodwin S."/>
            <person name="Spatafora J."/>
            <person name="Crous P."/>
            <person name="Grigoriev I."/>
        </authorList>
    </citation>
    <scope>NUCLEOTIDE SEQUENCE</scope>
    <source>
        <strain evidence="1">CBS 207.26</strain>
    </source>
</reference>